<gene>
    <name evidence="3" type="ORF">ACFORJ_03640</name>
</gene>
<dbReference type="InterPro" id="IPR013785">
    <property type="entry name" value="Aldolase_TIM"/>
</dbReference>
<dbReference type="InterPro" id="IPR002915">
    <property type="entry name" value="DeoC/FbaB/LacD_aldolase"/>
</dbReference>
<proteinExistence type="predicted"/>
<evidence type="ECO:0000313" key="3">
    <source>
        <dbReference type="EMBL" id="MFC3849261.1"/>
    </source>
</evidence>
<evidence type="ECO:0000256" key="1">
    <source>
        <dbReference type="ARBA" id="ARBA00022490"/>
    </source>
</evidence>
<accession>A0ABV7ZME8</accession>
<comment type="caution">
    <text evidence="3">The sequence shown here is derived from an EMBL/GenBank/DDBJ whole genome shotgun (WGS) entry which is preliminary data.</text>
</comment>
<name>A0ABV7ZME8_9CORY</name>
<evidence type="ECO:0000256" key="2">
    <source>
        <dbReference type="ARBA" id="ARBA00023270"/>
    </source>
</evidence>
<dbReference type="RefSeq" id="WP_290291034.1">
    <property type="nucleotide sequence ID" value="NZ_CP047211.1"/>
</dbReference>
<dbReference type="PANTHER" id="PTHR10889:SF1">
    <property type="entry name" value="DEOXYRIBOSE-PHOSPHATE ALDOLASE"/>
    <property type="match status" value="1"/>
</dbReference>
<dbReference type="InterPro" id="IPR011343">
    <property type="entry name" value="DeoC"/>
</dbReference>
<dbReference type="EMBL" id="JBHRZN010000001">
    <property type="protein sequence ID" value="MFC3849261.1"/>
    <property type="molecule type" value="Genomic_DNA"/>
</dbReference>
<dbReference type="SMART" id="SM01133">
    <property type="entry name" value="DeoC"/>
    <property type="match status" value="1"/>
</dbReference>
<organism evidence="3 4">
    <name type="scientific">Corynebacterium hansenii</name>
    <dbReference type="NCBI Taxonomy" id="394964"/>
    <lineage>
        <taxon>Bacteria</taxon>
        <taxon>Bacillati</taxon>
        <taxon>Actinomycetota</taxon>
        <taxon>Actinomycetes</taxon>
        <taxon>Mycobacteriales</taxon>
        <taxon>Corynebacteriaceae</taxon>
        <taxon>Corynebacterium</taxon>
    </lineage>
</organism>
<keyword evidence="4" id="KW-1185">Reference proteome</keyword>
<dbReference type="Gene3D" id="3.20.20.70">
    <property type="entry name" value="Aldolase class I"/>
    <property type="match status" value="1"/>
</dbReference>
<sequence length="249" mass="24240">MSQQLPPTPRIPARHAAKTDVAVLDPELPAAVVRSAVAAAAGAGCAGVRLLPAMLDQLGEGGAGRLRLGAVCGFPTGRSHVLVKAAEARLAAEHGAHDVAVVVDRAAVAAGDANAVLSEVVALRGAVAAPTQLTIVVEAGLHASGVLDDDTFDAIIGAIAAGGADAVATSTGWARPGGGGAAAAAGAEQILRIRAAAPGLGIIAVVHGEAVDVKTVDGEAGEASASSSDRAGELLAAGAHVVQAEYEPQ</sequence>
<dbReference type="SUPFAM" id="SSF51569">
    <property type="entry name" value="Aldolase"/>
    <property type="match status" value="1"/>
</dbReference>
<keyword evidence="2" id="KW-0704">Schiff base</keyword>
<evidence type="ECO:0000313" key="4">
    <source>
        <dbReference type="Proteomes" id="UP001595751"/>
    </source>
</evidence>
<dbReference type="PANTHER" id="PTHR10889">
    <property type="entry name" value="DEOXYRIBOSE-PHOSPHATE ALDOLASE"/>
    <property type="match status" value="1"/>
</dbReference>
<protein>
    <submittedName>
        <fullName evidence="3">2-deoxyribose-5-phosphate aldolase</fullName>
    </submittedName>
</protein>
<reference evidence="4" key="1">
    <citation type="journal article" date="2019" name="Int. J. Syst. Evol. Microbiol.">
        <title>The Global Catalogue of Microorganisms (GCM) 10K type strain sequencing project: providing services to taxonomists for standard genome sequencing and annotation.</title>
        <authorList>
            <consortium name="The Broad Institute Genomics Platform"/>
            <consortium name="The Broad Institute Genome Sequencing Center for Infectious Disease"/>
            <person name="Wu L."/>
            <person name="Ma J."/>
        </authorList>
    </citation>
    <scope>NUCLEOTIDE SEQUENCE [LARGE SCALE GENOMIC DNA]</scope>
    <source>
        <strain evidence="4">CCUG 53252</strain>
    </source>
</reference>
<keyword evidence="1" id="KW-0963">Cytoplasm</keyword>
<dbReference type="Proteomes" id="UP001595751">
    <property type="component" value="Unassembled WGS sequence"/>
</dbReference>